<reference evidence="3" key="1">
    <citation type="journal article" date="2014" name="Science">
        <title>Ancient hybridizations among the ancestral genomes of bread wheat.</title>
        <authorList>
            <consortium name="International Wheat Genome Sequencing Consortium,"/>
            <person name="Marcussen T."/>
            <person name="Sandve S.R."/>
            <person name="Heier L."/>
            <person name="Spannagl M."/>
            <person name="Pfeifer M."/>
            <person name="Jakobsen K.S."/>
            <person name="Wulff B.B."/>
            <person name="Steuernagel B."/>
            <person name="Mayer K.F."/>
            <person name="Olsen O.A."/>
        </authorList>
    </citation>
    <scope>NUCLEOTIDE SEQUENCE [LARGE SCALE GENOMIC DNA]</scope>
    <source>
        <strain evidence="3">cv. AL8/78</strain>
    </source>
</reference>
<accession>A0A453AF08</accession>
<protein>
    <submittedName>
        <fullName evidence="2">Uncharacterized protein</fullName>
    </submittedName>
</protein>
<dbReference type="Gramene" id="AET2Gv20111700.3">
    <property type="protein sequence ID" value="AET2Gv20111700.3"/>
    <property type="gene ID" value="AET2Gv20111700"/>
</dbReference>
<reference evidence="2" key="3">
    <citation type="journal article" date="2017" name="Nature">
        <title>Genome sequence of the progenitor of the wheat D genome Aegilops tauschii.</title>
        <authorList>
            <person name="Luo M.C."/>
            <person name="Gu Y.Q."/>
            <person name="Puiu D."/>
            <person name="Wang H."/>
            <person name="Twardziok S.O."/>
            <person name="Deal K.R."/>
            <person name="Huo N."/>
            <person name="Zhu T."/>
            <person name="Wang L."/>
            <person name="Wang Y."/>
            <person name="McGuire P.E."/>
            <person name="Liu S."/>
            <person name="Long H."/>
            <person name="Ramasamy R.K."/>
            <person name="Rodriguez J.C."/>
            <person name="Van S.L."/>
            <person name="Yuan L."/>
            <person name="Wang Z."/>
            <person name="Xia Z."/>
            <person name="Xiao L."/>
            <person name="Anderson O.D."/>
            <person name="Ouyang S."/>
            <person name="Liang Y."/>
            <person name="Zimin A.V."/>
            <person name="Pertea G."/>
            <person name="Qi P."/>
            <person name="Bennetzen J.L."/>
            <person name="Dai X."/>
            <person name="Dawson M.W."/>
            <person name="Muller H.G."/>
            <person name="Kugler K."/>
            <person name="Rivarola-Duarte L."/>
            <person name="Spannagl M."/>
            <person name="Mayer K.F.X."/>
            <person name="Lu F.H."/>
            <person name="Bevan M.W."/>
            <person name="Leroy P."/>
            <person name="Li P."/>
            <person name="You F.M."/>
            <person name="Sun Q."/>
            <person name="Liu Z."/>
            <person name="Lyons E."/>
            <person name="Wicker T."/>
            <person name="Salzberg S.L."/>
            <person name="Devos K.M."/>
            <person name="Dvorak J."/>
        </authorList>
    </citation>
    <scope>NUCLEOTIDE SEQUENCE [LARGE SCALE GENOMIC DNA]</scope>
    <source>
        <strain evidence="2">cv. AL8/78</strain>
    </source>
</reference>
<keyword evidence="3" id="KW-1185">Reference proteome</keyword>
<proteinExistence type="predicted"/>
<evidence type="ECO:0000313" key="3">
    <source>
        <dbReference type="Proteomes" id="UP000015105"/>
    </source>
</evidence>
<organism evidence="2 3">
    <name type="scientific">Aegilops tauschii subsp. strangulata</name>
    <name type="common">Goatgrass</name>
    <dbReference type="NCBI Taxonomy" id="200361"/>
    <lineage>
        <taxon>Eukaryota</taxon>
        <taxon>Viridiplantae</taxon>
        <taxon>Streptophyta</taxon>
        <taxon>Embryophyta</taxon>
        <taxon>Tracheophyta</taxon>
        <taxon>Spermatophyta</taxon>
        <taxon>Magnoliopsida</taxon>
        <taxon>Liliopsida</taxon>
        <taxon>Poales</taxon>
        <taxon>Poaceae</taxon>
        <taxon>BOP clade</taxon>
        <taxon>Pooideae</taxon>
        <taxon>Triticodae</taxon>
        <taxon>Triticeae</taxon>
        <taxon>Triticinae</taxon>
        <taxon>Aegilops</taxon>
    </lineage>
</organism>
<dbReference type="EnsemblPlants" id="AET2Gv20111700.3">
    <property type="protein sequence ID" value="AET2Gv20111700.3"/>
    <property type="gene ID" value="AET2Gv20111700"/>
</dbReference>
<reference evidence="2" key="5">
    <citation type="journal article" date="2021" name="G3 (Bethesda)">
        <title>Aegilops tauschii genome assembly Aet v5.0 features greater sequence contiguity and improved annotation.</title>
        <authorList>
            <person name="Wang L."/>
            <person name="Zhu T."/>
            <person name="Rodriguez J.C."/>
            <person name="Deal K.R."/>
            <person name="Dubcovsky J."/>
            <person name="McGuire P.E."/>
            <person name="Lux T."/>
            <person name="Spannagl M."/>
            <person name="Mayer K.F.X."/>
            <person name="Baldrich P."/>
            <person name="Meyers B.C."/>
            <person name="Huo N."/>
            <person name="Gu Y.Q."/>
            <person name="Zhou H."/>
            <person name="Devos K.M."/>
            <person name="Bennetzen J.L."/>
            <person name="Unver T."/>
            <person name="Budak H."/>
            <person name="Gulick P.J."/>
            <person name="Galiba G."/>
            <person name="Kalapos B."/>
            <person name="Nelson D.R."/>
            <person name="Li P."/>
            <person name="You F.M."/>
            <person name="Luo M.C."/>
            <person name="Dvorak J."/>
        </authorList>
    </citation>
    <scope>NUCLEOTIDE SEQUENCE [LARGE SCALE GENOMIC DNA]</scope>
    <source>
        <strain evidence="2">cv. AL8/78</strain>
    </source>
</reference>
<reference evidence="2" key="4">
    <citation type="submission" date="2019-03" db="UniProtKB">
        <authorList>
            <consortium name="EnsemblPlants"/>
        </authorList>
    </citation>
    <scope>IDENTIFICATION</scope>
</reference>
<name>A0A453AF08_AEGTS</name>
<dbReference type="AlphaFoldDB" id="A0A453AF08"/>
<feature type="region of interest" description="Disordered" evidence="1">
    <location>
        <begin position="49"/>
        <end position="72"/>
    </location>
</feature>
<dbReference type="Proteomes" id="UP000015105">
    <property type="component" value="Chromosome 2D"/>
</dbReference>
<reference evidence="3" key="2">
    <citation type="journal article" date="2017" name="Nat. Plants">
        <title>The Aegilops tauschii genome reveals multiple impacts of transposons.</title>
        <authorList>
            <person name="Zhao G."/>
            <person name="Zou C."/>
            <person name="Li K."/>
            <person name="Wang K."/>
            <person name="Li T."/>
            <person name="Gao L."/>
            <person name="Zhang X."/>
            <person name="Wang H."/>
            <person name="Yang Z."/>
            <person name="Liu X."/>
            <person name="Jiang W."/>
            <person name="Mao L."/>
            <person name="Kong X."/>
            <person name="Jiao Y."/>
            <person name="Jia J."/>
        </authorList>
    </citation>
    <scope>NUCLEOTIDE SEQUENCE [LARGE SCALE GENOMIC DNA]</scope>
    <source>
        <strain evidence="3">cv. AL8/78</strain>
    </source>
</reference>
<sequence length="195" mass="21542">NVACFFLLSFERTWPAFVSAISATSPEFFSSLRSARRRGDGDGDEVIGRAAGSPSKGVSGVHHGATGARPRQRQPYCQVHPGGHQGALRDALRLRHRLRLPLRHQHRLHRHPDHLGSLRQQGLRRLCRFSGERDSSSSTTNPPPSAPMALIAALPSLSRKSVILGTYYLSANLNTKKLLKAIWEFPVGAMKPRRS</sequence>
<evidence type="ECO:0000313" key="2">
    <source>
        <dbReference type="EnsemblPlants" id="AET2Gv20111700.3"/>
    </source>
</evidence>
<evidence type="ECO:0000256" key="1">
    <source>
        <dbReference type="SAM" id="MobiDB-lite"/>
    </source>
</evidence>